<dbReference type="EC" id="3.1.3.71" evidence="3"/>
<dbReference type="PANTHER" id="PTHR37311">
    <property type="entry name" value="2-PHOSPHOSULFOLACTATE PHOSPHATASE-RELATED"/>
    <property type="match status" value="1"/>
</dbReference>
<name>A0ABU1S987_9MICO</name>
<protein>
    <recommendedName>
        <fullName evidence="4">Probable 2-phosphosulfolactate phosphatase</fullName>
        <ecNumber evidence="3">3.1.3.71</ecNumber>
    </recommendedName>
</protein>
<evidence type="ECO:0000256" key="4">
    <source>
        <dbReference type="ARBA" id="ARBA00021948"/>
    </source>
</evidence>
<evidence type="ECO:0000256" key="1">
    <source>
        <dbReference type="ARBA" id="ARBA00001946"/>
    </source>
</evidence>
<evidence type="ECO:0000256" key="3">
    <source>
        <dbReference type="ARBA" id="ARBA00012953"/>
    </source>
</evidence>
<dbReference type="InterPro" id="IPR036702">
    <property type="entry name" value="ComB-like_sf"/>
</dbReference>
<keyword evidence="9" id="KW-1185">Reference proteome</keyword>
<evidence type="ECO:0000256" key="2">
    <source>
        <dbReference type="ARBA" id="ARBA00009997"/>
    </source>
</evidence>
<dbReference type="RefSeq" id="WP_310017696.1">
    <property type="nucleotide sequence ID" value="NZ_JAVDUM010000002.1"/>
</dbReference>
<evidence type="ECO:0000256" key="5">
    <source>
        <dbReference type="ARBA" id="ARBA00022801"/>
    </source>
</evidence>
<keyword evidence="6" id="KW-0460">Magnesium</keyword>
<sequence>MRPSSVFDQSLYQVRLEWGVEGLRRLAPADVVVVVDVLRFTTTVTRRAEKGLSTAIANAPSINGAPIAEAAAAAQALVLAGCLRNATATADAIRAEQVRRDRRTSVAVIAGGERTRGGTDLRFSVEDLLGAGAVIDALINQGIDHASPEAVAAAESFRSLRSGLRHLVGASGSARELRADPERYPDAEEEIRAAAELDVSSVVPVLRNGSFTP</sequence>
<proteinExistence type="inferred from homology"/>
<dbReference type="PANTHER" id="PTHR37311:SF1">
    <property type="entry name" value="2-PHOSPHOSULFOLACTATE PHOSPHATASE-RELATED"/>
    <property type="match status" value="1"/>
</dbReference>
<keyword evidence="5 8" id="KW-0378">Hydrolase</keyword>
<evidence type="ECO:0000313" key="8">
    <source>
        <dbReference type="EMBL" id="MDR6866166.1"/>
    </source>
</evidence>
<dbReference type="Proteomes" id="UP001259347">
    <property type="component" value="Unassembled WGS sequence"/>
</dbReference>
<dbReference type="Gene3D" id="3.90.1560.10">
    <property type="entry name" value="ComB-like"/>
    <property type="match status" value="1"/>
</dbReference>
<gene>
    <name evidence="8" type="ORF">J2Y69_000751</name>
</gene>
<evidence type="ECO:0000256" key="6">
    <source>
        <dbReference type="ARBA" id="ARBA00022842"/>
    </source>
</evidence>
<evidence type="ECO:0000313" key="9">
    <source>
        <dbReference type="Proteomes" id="UP001259347"/>
    </source>
</evidence>
<accession>A0ABU1S987</accession>
<dbReference type="SUPFAM" id="SSF142823">
    <property type="entry name" value="ComB-like"/>
    <property type="match status" value="1"/>
</dbReference>
<reference evidence="8 9" key="1">
    <citation type="submission" date="2023-07" db="EMBL/GenBank/DDBJ databases">
        <title>Sorghum-associated microbial communities from plants grown in Nebraska, USA.</title>
        <authorList>
            <person name="Schachtman D."/>
        </authorList>
    </citation>
    <scope>NUCLEOTIDE SEQUENCE [LARGE SCALE GENOMIC DNA]</scope>
    <source>
        <strain evidence="8 9">2980</strain>
    </source>
</reference>
<dbReference type="GO" id="GO:0050532">
    <property type="term" value="F:2-phosphosulfolactate phosphatase activity"/>
    <property type="evidence" value="ECO:0007669"/>
    <property type="project" value="UniProtKB-EC"/>
</dbReference>
<organism evidence="8 9">
    <name type="scientific">Microbacterium resistens</name>
    <dbReference type="NCBI Taxonomy" id="156977"/>
    <lineage>
        <taxon>Bacteria</taxon>
        <taxon>Bacillati</taxon>
        <taxon>Actinomycetota</taxon>
        <taxon>Actinomycetes</taxon>
        <taxon>Micrococcales</taxon>
        <taxon>Microbacteriaceae</taxon>
        <taxon>Microbacterium</taxon>
    </lineage>
</organism>
<comment type="catalytic activity">
    <reaction evidence="7">
        <text>(2R)-O-phospho-3-sulfolactate + H2O = (2R)-3-sulfolactate + phosphate</text>
        <dbReference type="Rhea" id="RHEA:23416"/>
        <dbReference type="ChEBI" id="CHEBI:15377"/>
        <dbReference type="ChEBI" id="CHEBI:15597"/>
        <dbReference type="ChEBI" id="CHEBI:43474"/>
        <dbReference type="ChEBI" id="CHEBI:58738"/>
        <dbReference type="EC" id="3.1.3.71"/>
    </reaction>
</comment>
<evidence type="ECO:0000256" key="7">
    <source>
        <dbReference type="ARBA" id="ARBA00033711"/>
    </source>
</evidence>
<comment type="similarity">
    <text evidence="2">Belongs to the ComB family.</text>
</comment>
<dbReference type="InterPro" id="IPR005238">
    <property type="entry name" value="ComB-like"/>
</dbReference>
<comment type="cofactor">
    <cofactor evidence="1">
        <name>Mg(2+)</name>
        <dbReference type="ChEBI" id="CHEBI:18420"/>
    </cofactor>
</comment>
<dbReference type="Pfam" id="PF04029">
    <property type="entry name" value="2-ph_phosp"/>
    <property type="match status" value="1"/>
</dbReference>
<dbReference type="EMBL" id="JAVDUM010000002">
    <property type="protein sequence ID" value="MDR6866166.1"/>
    <property type="molecule type" value="Genomic_DNA"/>
</dbReference>
<comment type="caution">
    <text evidence="8">The sequence shown here is derived from an EMBL/GenBank/DDBJ whole genome shotgun (WGS) entry which is preliminary data.</text>
</comment>